<dbReference type="PROSITE" id="PS00070">
    <property type="entry name" value="ALDEHYDE_DEHYDR_CYS"/>
    <property type="match status" value="1"/>
</dbReference>
<protein>
    <recommendedName>
        <fullName evidence="5">Aldehyde dehydrogenase domain-containing protein</fullName>
    </recommendedName>
</protein>
<dbReference type="OrthoDB" id="310895at2759"/>
<feature type="domain" description="Aldehyde dehydrogenase" evidence="5">
    <location>
        <begin position="14"/>
        <end position="368"/>
    </location>
</feature>
<dbReference type="VEuPathDB" id="FungiDB:TAPDE_004682"/>
<dbReference type="PANTHER" id="PTHR11699">
    <property type="entry name" value="ALDEHYDE DEHYDROGENASE-RELATED"/>
    <property type="match status" value="1"/>
</dbReference>
<reference evidence="6 7" key="1">
    <citation type="journal article" date="2013" name="MBio">
        <title>Genome sequencing of the plant pathogen Taphrina deformans, the causal agent of peach leaf curl.</title>
        <authorList>
            <person name="Cisse O.H."/>
            <person name="Almeida J.M.G.C.F."/>
            <person name="Fonseca A."/>
            <person name="Kumar A.A."/>
            <person name="Salojaervi J."/>
            <person name="Overmyer K."/>
            <person name="Hauser P.M."/>
            <person name="Pagni M."/>
        </authorList>
    </citation>
    <scope>NUCLEOTIDE SEQUENCE [LARGE SCALE GENOMIC DNA]</scope>
    <source>
        <strain evidence="7">PYCC 5710 / ATCC 11124 / CBS 356.35 / IMI 108563 / JCM 9778 / NBRC 8474</strain>
    </source>
</reference>
<keyword evidence="7" id="KW-1185">Reference proteome</keyword>
<dbReference type="InterPro" id="IPR016160">
    <property type="entry name" value="Ald_DH_CS_CYS"/>
</dbReference>
<dbReference type="InterPro" id="IPR016162">
    <property type="entry name" value="Ald_DH_N"/>
</dbReference>
<evidence type="ECO:0000256" key="4">
    <source>
        <dbReference type="RuleBase" id="RU003345"/>
    </source>
</evidence>
<dbReference type="InterPro" id="IPR016163">
    <property type="entry name" value="Ald_DH_C"/>
</dbReference>
<keyword evidence="2 4" id="KW-0560">Oxidoreductase</keyword>
<comment type="caution">
    <text evidence="6">The sequence shown here is derived from an EMBL/GenBank/DDBJ whole genome shotgun (WGS) entry which is preliminary data.</text>
</comment>
<evidence type="ECO:0000259" key="5">
    <source>
        <dbReference type="Pfam" id="PF00171"/>
    </source>
</evidence>
<dbReference type="SUPFAM" id="SSF53720">
    <property type="entry name" value="ALDH-like"/>
    <property type="match status" value="1"/>
</dbReference>
<dbReference type="InterPro" id="IPR029510">
    <property type="entry name" value="Ald_DH_CS_GLU"/>
</dbReference>
<evidence type="ECO:0000313" key="7">
    <source>
        <dbReference type="Proteomes" id="UP000013776"/>
    </source>
</evidence>
<sequence length="375" mass="40533">MPNIRFKAQPEELRPEAWFYTKKEPLGVVAQIGAWNYPIQIALWKSAPALIAGNSVVFKPSEKTPLSVVKLAEIYLEAGVPPGVFNVVQGLGDVGAMLIQHPGIAKVSFTGSVETGKKVYSSAAQGMKYATMELGGKSPLIILPDANLEKAVNTVVEVGFFSSGQVCTAPSRIFIHESIRAQVERLIVDKCEKYLQAGNVMNKKTNIGPVIDRAHAAKVRSFIATGHREGGKNIIAHLERKIRSQVEESQSSQSDCWVMPTIFTGLSTSSTLASNEIFGPVMTLHSFSSIPALVADCNRLPYALAAGCFSSNIDTCKQISDEIDAGIFWINSWGESPESMPVGGWKASGVGVENGVEGIEAYTRNKSVFIEKSRL</sequence>
<evidence type="ECO:0000313" key="6">
    <source>
        <dbReference type="EMBL" id="CCG84248.1"/>
    </source>
</evidence>
<accession>R4XF30</accession>
<organism evidence="6 7">
    <name type="scientific">Taphrina deformans (strain PYCC 5710 / ATCC 11124 / CBS 356.35 / IMI 108563 / JCM 9778 / NBRC 8474)</name>
    <name type="common">Peach leaf curl fungus</name>
    <name type="synonym">Lalaria deformans</name>
    <dbReference type="NCBI Taxonomy" id="1097556"/>
    <lineage>
        <taxon>Eukaryota</taxon>
        <taxon>Fungi</taxon>
        <taxon>Dikarya</taxon>
        <taxon>Ascomycota</taxon>
        <taxon>Taphrinomycotina</taxon>
        <taxon>Taphrinomycetes</taxon>
        <taxon>Taphrinales</taxon>
        <taxon>Taphrinaceae</taxon>
        <taxon>Taphrina</taxon>
    </lineage>
</organism>
<comment type="similarity">
    <text evidence="1 4">Belongs to the aldehyde dehydrogenase family.</text>
</comment>
<dbReference type="Gene3D" id="3.40.605.10">
    <property type="entry name" value="Aldehyde Dehydrogenase, Chain A, domain 1"/>
    <property type="match status" value="1"/>
</dbReference>
<name>R4XF30_TAPDE</name>
<dbReference type="PROSITE" id="PS00687">
    <property type="entry name" value="ALDEHYDE_DEHYDR_GLU"/>
    <property type="match status" value="1"/>
</dbReference>
<dbReference type="Proteomes" id="UP000013776">
    <property type="component" value="Unassembled WGS sequence"/>
</dbReference>
<proteinExistence type="inferred from homology"/>
<dbReference type="STRING" id="1097556.R4XF30"/>
<dbReference type="InterPro" id="IPR016161">
    <property type="entry name" value="Ald_DH/histidinol_DH"/>
</dbReference>
<evidence type="ECO:0000256" key="2">
    <source>
        <dbReference type="ARBA" id="ARBA00023002"/>
    </source>
</evidence>
<dbReference type="EMBL" id="CAHR02000216">
    <property type="protein sequence ID" value="CCG84248.1"/>
    <property type="molecule type" value="Genomic_DNA"/>
</dbReference>
<evidence type="ECO:0000256" key="3">
    <source>
        <dbReference type="PROSITE-ProRule" id="PRU10007"/>
    </source>
</evidence>
<evidence type="ECO:0000256" key="1">
    <source>
        <dbReference type="ARBA" id="ARBA00009986"/>
    </source>
</evidence>
<dbReference type="GO" id="GO:0016620">
    <property type="term" value="F:oxidoreductase activity, acting on the aldehyde or oxo group of donors, NAD or NADP as acceptor"/>
    <property type="evidence" value="ECO:0007669"/>
    <property type="project" value="InterPro"/>
</dbReference>
<dbReference type="AlphaFoldDB" id="R4XF30"/>
<feature type="active site" evidence="3">
    <location>
        <position position="133"/>
    </location>
</feature>
<gene>
    <name evidence="6" type="ORF">TAPDE_004682</name>
</gene>
<dbReference type="InterPro" id="IPR015590">
    <property type="entry name" value="Aldehyde_DH_dom"/>
</dbReference>
<dbReference type="eggNOG" id="KOG2450">
    <property type="taxonomic scope" value="Eukaryota"/>
</dbReference>
<dbReference type="Gene3D" id="3.40.309.10">
    <property type="entry name" value="Aldehyde Dehydrogenase, Chain A, domain 2"/>
    <property type="match status" value="1"/>
</dbReference>
<dbReference type="Pfam" id="PF00171">
    <property type="entry name" value="Aldedh"/>
    <property type="match status" value="1"/>
</dbReference>